<dbReference type="AlphaFoldDB" id="A0A1Z4JMU5"/>
<protein>
    <submittedName>
        <fullName evidence="5">Xylose binding protein transport system</fullName>
    </submittedName>
</protein>
<sequence length="382" mass="40640">MNSILKATSKFLPLLGLLFFSACSNSNTPTANNAPATSASFTAAKGCKNIGILLPESDSSARYEAYDRPLLEREIKKVLPDATIQYANANNNADTQQNQADAALTKGACILVVDPNDSEKASAIVQKAKASQVPVIAYDRLIQDPDVAYYVSFDNVRVGELQGQYIADQYRKGAYGLKRGANLVMINGSQTDSNALQFREGALKALQPLVDSKDLNLVFDQYTPNWDSARAQSLMEGVLTQQKNNVQAAYVANDGLANTVIAALRAQKLDGKVLVTGQDATLTGIQNILTGDQAMTVYKPIAKEAEATAQLVAALSNGTDPGSLVNGQTNLQQGGGQVKSVLLAPIAVDKTNVQQTVFADGFLKKEQVCNGLNGDTTGLCRS</sequence>
<feature type="domain" description="Periplasmic binding protein" evidence="4">
    <location>
        <begin position="57"/>
        <end position="319"/>
    </location>
</feature>
<evidence type="ECO:0000259" key="4">
    <source>
        <dbReference type="Pfam" id="PF13407"/>
    </source>
</evidence>
<evidence type="ECO:0000256" key="1">
    <source>
        <dbReference type="ARBA" id="ARBA00004196"/>
    </source>
</evidence>
<dbReference type="Pfam" id="PF13407">
    <property type="entry name" value="Peripla_BP_4"/>
    <property type="match status" value="1"/>
</dbReference>
<dbReference type="PANTHER" id="PTHR30036">
    <property type="entry name" value="D-XYLOSE-BINDING PERIPLASMIC PROTEIN"/>
    <property type="match status" value="1"/>
</dbReference>
<dbReference type="PROSITE" id="PS51257">
    <property type="entry name" value="PROKAR_LIPOPROTEIN"/>
    <property type="match status" value="1"/>
</dbReference>
<organism evidence="5 6">
    <name type="scientific">Leptolyngbya boryana NIES-2135</name>
    <dbReference type="NCBI Taxonomy" id="1973484"/>
    <lineage>
        <taxon>Bacteria</taxon>
        <taxon>Bacillati</taxon>
        <taxon>Cyanobacteriota</taxon>
        <taxon>Cyanophyceae</taxon>
        <taxon>Leptolyngbyales</taxon>
        <taxon>Leptolyngbyaceae</taxon>
        <taxon>Leptolyngbya group</taxon>
        <taxon>Leptolyngbya</taxon>
    </lineage>
</organism>
<comment type="subcellular location">
    <subcellularLocation>
        <location evidence="1">Cell envelope</location>
    </subcellularLocation>
</comment>
<dbReference type="GO" id="GO:0030288">
    <property type="term" value="C:outer membrane-bounded periplasmic space"/>
    <property type="evidence" value="ECO:0007669"/>
    <property type="project" value="TreeGrafter"/>
</dbReference>
<dbReference type="GO" id="GO:0030246">
    <property type="term" value="F:carbohydrate binding"/>
    <property type="evidence" value="ECO:0007669"/>
    <property type="project" value="TreeGrafter"/>
</dbReference>
<accession>A0A1Z4JMU5</accession>
<proteinExistence type="predicted"/>
<feature type="signal peptide" evidence="3">
    <location>
        <begin position="1"/>
        <end position="26"/>
    </location>
</feature>
<evidence type="ECO:0000256" key="2">
    <source>
        <dbReference type="ARBA" id="ARBA00022729"/>
    </source>
</evidence>
<dbReference type="InterPro" id="IPR025997">
    <property type="entry name" value="SBP_2_dom"/>
</dbReference>
<dbReference type="PANTHER" id="PTHR30036:SF1">
    <property type="entry name" value="D-XYLOSE-BINDING PERIPLASMIC PROTEIN"/>
    <property type="match status" value="1"/>
</dbReference>
<keyword evidence="6" id="KW-1185">Reference proteome</keyword>
<dbReference type="EMBL" id="AP018203">
    <property type="protein sequence ID" value="BAY57963.1"/>
    <property type="molecule type" value="Genomic_DNA"/>
</dbReference>
<name>A0A1Z4JMU5_LEPBY</name>
<reference evidence="5 6" key="1">
    <citation type="submission" date="2017-06" db="EMBL/GenBank/DDBJ databases">
        <title>Genome sequencing of cyanobaciteial culture collection at National Institute for Environmental Studies (NIES).</title>
        <authorList>
            <person name="Hirose Y."/>
            <person name="Shimura Y."/>
            <person name="Fujisawa T."/>
            <person name="Nakamura Y."/>
            <person name="Kawachi M."/>
        </authorList>
    </citation>
    <scope>NUCLEOTIDE SEQUENCE [LARGE SCALE GENOMIC DNA]</scope>
    <source>
        <strain evidence="5 6">NIES-2135</strain>
    </source>
</reference>
<dbReference type="Proteomes" id="UP000217895">
    <property type="component" value="Chromosome"/>
</dbReference>
<evidence type="ECO:0000313" key="6">
    <source>
        <dbReference type="Proteomes" id="UP000217895"/>
    </source>
</evidence>
<evidence type="ECO:0000256" key="3">
    <source>
        <dbReference type="SAM" id="SignalP"/>
    </source>
</evidence>
<feature type="chain" id="PRO_5011116352" evidence="3">
    <location>
        <begin position="27"/>
        <end position="382"/>
    </location>
</feature>
<keyword evidence="2 3" id="KW-0732">Signal</keyword>
<dbReference type="Gene3D" id="3.40.50.2300">
    <property type="match status" value="2"/>
</dbReference>
<gene>
    <name evidence="5" type="ORF">NIES2135_48360</name>
</gene>
<dbReference type="SUPFAM" id="SSF53822">
    <property type="entry name" value="Periplasmic binding protein-like I"/>
    <property type="match status" value="1"/>
</dbReference>
<dbReference type="InterPro" id="IPR028082">
    <property type="entry name" value="Peripla_BP_I"/>
</dbReference>
<evidence type="ECO:0000313" key="5">
    <source>
        <dbReference type="EMBL" id="BAY57963.1"/>
    </source>
</evidence>
<dbReference type="CDD" id="cd19995">
    <property type="entry name" value="PBP1_ABC_xylose_binding-like"/>
    <property type="match status" value="1"/>
</dbReference>
<dbReference type="InterPro" id="IPR050555">
    <property type="entry name" value="Bact_Solute-Bind_Prot2"/>
</dbReference>